<evidence type="ECO:0000313" key="2">
    <source>
        <dbReference type="EMBL" id="KAE9186776.1"/>
    </source>
</evidence>
<feature type="region of interest" description="Disordered" evidence="1">
    <location>
        <begin position="213"/>
        <end position="247"/>
    </location>
</feature>
<comment type="caution">
    <text evidence="2">The sequence shown here is derived from an EMBL/GenBank/DDBJ whole genome shotgun (WGS) entry which is preliminary data.</text>
</comment>
<dbReference type="Proteomes" id="UP000440367">
    <property type="component" value="Unassembled WGS sequence"/>
</dbReference>
<feature type="region of interest" description="Disordered" evidence="1">
    <location>
        <begin position="1"/>
        <end position="47"/>
    </location>
</feature>
<sequence>MDLTCNEQPAVPPSPTYSATTPESDDECKESEPPQAAQVAQASQASQGVQAVQVAQAAQAGPVAQAAQVVPVAPMPAAAESQAQQALQQLVLTALQRQWEDTRPRGSPPTWEQMLFHLGQGLKIAKPTMLKRQDGKTLGLTKVDCSRNSLEMLDPRVDAADRRLGTTVDRRHVNATGHNLVASTYRLSLSESDVFRRLGDHLVTLNAAGTRRLEDRHETSGASGTRHLEDRHETSGASGTRHLEARR</sequence>
<dbReference type="AlphaFoldDB" id="A0A6A3WP79"/>
<proteinExistence type="predicted"/>
<organism evidence="2 3">
    <name type="scientific">Phytophthora fragariae</name>
    <dbReference type="NCBI Taxonomy" id="53985"/>
    <lineage>
        <taxon>Eukaryota</taxon>
        <taxon>Sar</taxon>
        <taxon>Stramenopiles</taxon>
        <taxon>Oomycota</taxon>
        <taxon>Peronosporomycetes</taxon>
        <taxon>Peronosporales</taxon>
        <taxon>Peronosporaceae</taxon>
        <taxon>Phytophthora</taxon>
    </lineage>
</organism>
<gene>
    <name evidence="2" type="ORF">PF002_g25780</name>
</gene>
<name>A0A6A3WP79_9STRA</name>
<feature type="compositionally biased region" description="Low complexity" evidence="1">
    <location>
        <begin position="33"/>
        <end position="47"/>
    </location>
</feature>
<evidence type="ECO:0000313" key="3">
    <source>
        <dbReference type="Proteomes" id="UP000440367"/>
    </source>
</evidence>
<reference evidence="2 3" key="1">
    <citation type="submission" date="2018-08" db="EMBL/GenBank/DDBJ databases">
        <title>Genomic investigation of the strawberry pathogen Phytophthora fragariae indicates pathogenicity is determined by transcriptional variation in three key races.</title>
        <authorList>
            <person name="Adams T.M."/>
            <person name="Armitage A.D."/>
            <person name="Sobczyk M.K."/>
            <person name="Bates H.J."/>
            <person name="Dunwell J.M."/>
            <person name="Nellist C.F."/>
            <person name="Harrison R.J."/>
        </authorList>
    </citation>
    <scope>NUCLEOTIDE SEQUENCE [LARGE SCALE GENOMIC DNA]</scope>
    <source>
        <strain evidence="2 3">BC-1</strain>
    </source>
</reference>
<evidence type="ECO:0000256" key="1">
    <source>
        <dbReference type="SAM" id="MobiDB-lite"/>
    </source>
</evidence>
<protein>
    <submittedName>
        <fullName evidence="2">Uncharacterized protein</fullName>
    </submittedName>
</protein>
<dbReference type="EMBL" id="QXGD01002582">
    <property type="protein sequence ID" value="KAE9186776.1"/>
    <property type="molecule type" value="Genomic_DNA"/>
</dbReference>
<accession>A0A6A3WP79</accession>